<comment type="caution">
    <text evidence="7">The sequence shown here is derived from an EMBL/GenBank/DDBJ whole genome shotgun (WGS) entry which is preliminary data.</text>
</comment>
<dbReference type="AlphaFoldDB" id="A0AAV2PKV8"/>
<dbReference type="Proteomes" id="UP001497623">
    <property type="component" value="Unassembled WGS sequence"/>
</dbReference>
<dbReference type="PANTHER" id="PTHR12841:SF6">
    <property type="entry name" value="PROTEIN UNC-50 HOMOLOG"/>
    <property type="match status" value="1"/>
</dbReference>
<keyword evidence="3 6" id="KW-0812">Transmembrane</keyword>
<keyword evidence="8" id="KW-1185">Reference proteome</keyword>
<proteinExistence type="inferred from homology"/>
<dbReference type="GO" id="GO:0000139">
    <property type="term" value="C:Golgi membrane"/>
    <property type="evidence" value="ECO:0007669"/>
    <property type="project" value="TreeGrafter"/>
</dbReference>
<feature type="transmembrane region" description="Helical" evidence="6">
    <location>
        <begin position="211"/>
        <end position="235"/>
    </location>
</feature>
<reference evidence="7 8" key="1">
    <citation type="submission" date="2024-05" db="EMBL/GenBank/DDBJ databases">
        <authorList>
            <person name="Wallberg A."/>
        </authorList>
    </citation>
    <scope>NUCLEOTIDE SEQUENCE [LARGE SCALE GENOMIC DNA]</scope>
</reference>
<feature type="transmembrane region" description="Helical" evidence="6">
    <location>
        <begin position="110"/>
        <end position="130"/>
    </location>
</feature>
<evidence type="ECO:0000313" key="8">
    <source>
        <dbReference type="Proteomes" id="UP001497623"/>
    </source>
</evidence>
<accession>A0AAV2PKV8</accession>
<dbReference type="InterPro" id="IPR007881">
    <property type="entry name" value="UNC-50"/>
</dbReference>
<evidence type="ECO:0000256" key="3">
    <source>
        <dbReference type="ARBA" id="ARBA00022692"/>
    </source>
</evidence>
<protein>
    <submittedName>
        <fullName evidence="7">Uncharacterized protein</fullName>
    </submittedName>
</protein>
<evidence type="ECO:0000256" key="1">
    <source>
        <dbReference type="ARBA" id="ARBA00004141"/>
    </source>
</evidence>
<evidence type="ECO:0000256" key="4">
    <source>
        <dbReference type="ARBA" id="ARBA00022989"/>
    </source>
</evidence>
<keyword evidence="5 6" id="KW-0472">Membrane</keyword>
<evidence type="ECO:0000256" key="2">
    <source>
        <dbReference type="ARBA" id="ARBA00006293"/>
    </source>
</evidence>
<comment type="similarity">
    <text evidence="2">Belongs to the unc-50 family.</text>
</comment>
<evidence type="ECO:0000256" key="5">
    <source>
        <dbReference type="ARBA" id="ARBA00023136"/>
    </source>
</evidence>
<evidence type="ECO:0000313" key="7">
    <source>
        <dbReference type="EMBL" id="CAL4058826.1"/>
    </source>
</evidence>
<evidence type="ECO:0000256" key="6">
    <source>
        <dbReference type="SAM" id="Phobius"/>
    </source>
</evidence>
<dbReference type="Pfam" id="PF05216">
    <property type="entry name" value="UNC-50"/>
    <property type="match status" value="1"/>
</dbReference>
<feature type="transmembrane region" description="Helical" evidence="6">
    <location>
        <begin position="247"/>
        <end position="267"/>
    </location>
</feature>
<sequence>MNTLHIIQLNPPPPPTKNPAGNVGGTVVLLHRQQDEAGQTTTAVPIASAATATQDYYYYCRLHIPNHVEYRFVSTKQVLSFLVLRHHVVLKIQQRTHTDRKYFRDGSSHIIPLTLYVTSIGFAIVLQLSFSSFLHFLVYTICVDTLAAGVLVATFLWIVTNHYLVKPTCRDQDVEWGYAFDVHLNAFFPSLIILHFFQLFFYHIFISQDWFISRLFGNLLWVWAIGYYIYITFLGYSALPILHRTRVFLYGLPLLFVFFVVTLASGWNMVDMLMNFYHNRVL</sequence>
<dbReference type="PANTHER" id="PTHR12841">
    <property type="entry name" value="PROTEIN UNC-50 HOMOLOG"/>
    <property type="match status" value="1"/>
</dbReference>
<keyword evidence="4 6" id="KW-1133">Transmembrane helix</keyword>
<feature type="transmembrane region" description="Helical" evidence="6">
    <location>
        <begin position="180"/>
        <end position="205"/>
    </location>
</feature>
<comment type="subcellular location">
    <subcellularLocation>
        <location evidence="1">Membrane</location>
        <topology evidence="1">Multi-pass membrane protein</topology>
    </subcellularLocation>
</comment>
<name>A0AAV2PKV8_MEGNR</name>
<organism evidence="7 8">
    <name type="scientific">Meganyctiphanes norvegica</name>
    <name type="common">Northern krill</name>
    <name type="synonym">Thysanopoda norvegica</name>
    <dbReference type="NCBI Taxonomy" id="48144"/>
    <lineage>
        <taxon>Eukaryota</taxon>
        <taxon>Metazoa</taxon>
        <taxon>Ecdysozoa</taxon>
        <taxon>Arthropoda</taxon>
        <taxon>Crustacea</taxon>
        <taxon>Multicrustacea</taxon>
        <taxon>Malacostraca</taxon>
        <taxon>Eumalacostraca</taxon>
        <taxon>Eucarida</taxon>
        <taxon>Euphausiacea</taxon>
        <taxon>Euphausiidae</taxon>
        <taxon>Meganyctiphanes</taxon>
    </lineage>
</organism>
<feature type="transmembrane region" description="Helical" evidence="6">
    <location>
        <begin position="136"/>
        <end position="159"/>
    </location>
</feature>
<feature type="non-terminal residue" evidence="7">
    <location>
        <position position="282"/>
    </location>
</feature>
<dbReference type="EMBL" id="CAXKWB010000054">
    <property type="protein sequence ID" value="CAL4058826.1"/>
    <property type="molecule type" value="Genomic_DNA"/>
</dbReference>
<gene>
    <name evidence="7" type="ORF">MNOR_LOCUS270</name>
</gene>